<evidence type="ECO:0000313" key="2">
    <source>
        <dbReference type="EMBL" id="RZU51618.1"/>
    </source>
</evidence>
<dbReference type="InterPro" id="IPR038153">
    <property type="entry name" value="EvaA-like_sf"/>
</dbReference>
<name>A0A4Q7ZKZ1_9ACTN</name>
<dbReference type="InterPro" id="IPR005212">
    <property type="entry name" value="EvaA-like"/>
</dbReference>
<keyword evidence="3" id="KW-1185">Reference proteome</keyword>
<dbReference type="EMBL" id="SHKY01000001">
    <property type="protein sequence ID" value="RZU51618.1"/>
    <property type="molecule type" value="Genomic_DNA"/>
</dbReference>
<dbReference type="RefSeq" id="WP_130510361.1">
    <property type="nucleotide sequence ID" value="NZ_SHKY01000001.1"/>
</dbReference>
<reference evidence="2 3" key="1">
    <citation type="submission" date="2019-02" db="EMBL/GenBank/DDBJ databases">
        <title>Sequencing the genomes of 1000 actinobacteria strains.</title>
        <authorList>
            <person name="Klenk H.-P."/>
        </authorList>
    </citation>
    <scope>NUCLEOTIDE SEQUENCE [LARGE SCALE GENOMIC DNA]</scope>
    <source>
        <strain evidence="2 3">DSM 45162</strain>
    </source>
</reference>
<feature type="domain" description="dTDP-4-dehydro-6-deoxy-alpha-D-glucopyranose 2,3-dehydratase" evidence="1">
    <location>
        <begin position="227"/>
        <end position="429"/>
    </location>
</feature>
<dbReference type="Gene3D" id="3.90.79.40">
    <property type="entry name" value="EvaA sugar 2,3-dehydratase subunit"/>
    <property type="match status" value="2"/>
</dbReference>
<sequence length="448" mass="50299">MFSDLSEFDAWLADRRAATAYDVTVAGLDGLDGWRTEPETGDLVHRTGGFFTVTGIQVETDHREVASWTQPIIVQREVGILGLAVRRVGGVLHCLLQAKMEPGNVNGLQLSPTVQATRSNYRRVHRGHAVPYLEYFLAPRRGRVVFDALQSEQGSWFLGKRNRNMVVEVDEAPPLRDNFCWLSLDQLRELLRRDNVVNMDSRSVLAGLAPPGPAGAAEDAAALHTRAQLLSWFTEAKTRYRLERRVIPLARVRDWTRSPEEIRHDSGEFFRIIGVDVQAGFREVARWSQPMLAPASRGVSAFVARWIRGALHLLVHAQTEAGTGDLVEMSPTVNCAPANYRLLGGDRRPRFLDYVLSVPRERRMVDVIHSEEGGRFYHAENRYLVVLADDDFPVDVPEDFVWMTIDQLTAFVQYGNHVNVSARSILSCLAAGAGRHEERDAGLVGERR</sequence>
<protein>
    <submittedName>
        <fullName evidence="2">Oxidase EvaA</fullName>
    </submittedName>
</protein>
<dbReference type="Proteomes" id="UP000292564">
    <property type="component" value="Unassembled WGS sequence"/>
</dbReference>
<comment type="caution">
    <text evidence="2">The sequence shown here is derived from an EMBL/GenBank/DDBJ whole genome shotgun (WGS) entry which is preliminary data.</text>
</comment>
<dbReference type="GO" id="GO:0016829">
    <property type="term" value="F:lyase activity"/>
    <property type="evidence" value="ECO:0007669"/>
    <property type="project" value="InterPro"/>
</dbReference>
<feature type="domain" description="dTDP-4-dehydro-6-deoxy-alpha-D-glucopyranose 2,3-dehydratase" evidence="1">
    <location>
        <begin position="6"/>
        <end position="208"/>
    </location>
</feature>
<organism evidence="2 3">
    <name type="scientific">Krasilnikovia cinnamomea</name>
    <dbReference type="NCBI Taxonomy" id="349313"/>
    <lineage>
        <taxon>Bacteria</taxon>
        <taxon>Bacillati</taxon>
        <taxon>Actinomycetota</taxon>
        <taxon>Actinomycetes</taxon>
        <taxon>Micromonosporales</taxon>
        <taxon>Micromonosporaceae</taxon>
        <taxon>Krasilnikovia</taxon>
    </lineage>
</organism>
<evidence type="ECO:0000313" key="3">
    <source>
        <dbReference type="Proteomes" id="UP000292564"/>
    </source>
</evidence>
<gene>
    <name evidence="2" type="ORF">EV385_3451</name>
</gene>
<dbReference type="OrthoDB" id="9814961at2"/>
<proteinExistence type="predicted"/>
<evidence type="ECO:0000259" key="1">
    <source>
        <dbReference type="Pfam" id="PF03559"/>
    </source>
</evidence>
<accession>A0A4Q7ZKZ1</accession>
<dbReference type="AlphaFoldDB" id="A0A4Q7ZKZ1"/>
<dbReference type="Pfam" id="PF03559">
    <property type="entry name" value="Hexose_dehydrat"/>
    <property type="match status" value="2"/>
</dbReference>